<dbReference type="Proteomes" id="UP000266861">
    <property type="component" value="Unassembled WGS sequence"/>
</dbReference>
<evidence type="ECO:0000256" key="1">
    <source>
        <dbReference type="SAM" id="MobiDB-lite"/>
    </source>
</evidence>
<reference evidence="3 4" key="1">
    <citation type="submission" date="2018-08" db="EMBL/GenBank/DDBJ databases">
        <title>Genome and evolution of the arbuscular mycorrhizal fungus Diversispora epigaea (formerly Glomus versiforme) and its bacterial endosymbionts.</title>
        <authorList>
            <person name="Sun X."/>
            <person name="Fei Z."/>
            <person name="Harrison M."/>
        </authorList>
    </citation>
    <scope>NUCLEOTIDE SEQUENCE [LARGE SCALE GENOMIC DNA]</scope>
    <source>
        <strain evidence="3 4">IT104</strain>
    </source>
</reference>
<dbReference type="InterPro" id="IPR040922">
    <property type="entry name" value="Ribosomal_mL59_dom"/>
</dbReference>
<evidence type="ECO:0000313" key="4">
    <source>
        <dbReference type="Proteomes" id="UP000266861"/>
    </source>
</evidence>
<sequence length="160" mass="18647">MSAAAGKVVRKKIKETLKIPTSLIDHSVAMKGIAEKHISLQKKNHLDKQYKPSDFKPKFQYINMFGRARWKAPRVSLRKLNDMRKNCEYLDIDPHSIGLPDKPPKKVLRTKPNKGKKHERNAPERKAKIEKALEEMPKTIETWRLEKLKEKEKSKPSLPF</sequence>
<name>A0A397JIP4_9GLOM</name>
<dbReference type="OrthoDB" id="18529at2759"/>
<feature type="compositionally biased region" description="Basic residues" evidence="1">
    <location>
        <begin position="105"/>
        <end position="119"/>
    </location>
</feature>
<dbReference type="Pfam" id="PF18126">
    <property type="entry name" value="Mitoc_mL59"/>
    <property type="match status" value="1"/>
</dbReference>
<protein>
    <recommendedName>
        <fullName evidence="2">Large ribosomal subunit protein mL59 domain-containing protein</fullName>
    </recommendedName>
</protein>
<feature type="domain" description="Large ribosomal subunit protein mL59" evidence="2">
    <location>
        <begin position="60"/>
        <end position="144"/>
    </location>
</feature>
<organism evidence="3 4">
    <name type="scientific">Diversispora epigaea</name>
    <dbReference type="NCBI Taxonomy" id="1348612"/>
    <lineage>
        <taxon>Eukaryota</taxon>
        <taxon>Fungi</taxon>
        <taxon>Fungi incertae sedis</taxon>
        <taxon>Mucoromycota</taxon>
        <taxon>Glomeromycotina</taxon>
        <taxon>Glomeromycetes</taxon>
        <taxon>Diversisporales</taxon>
        <taxon>Diversisporaceae</taxon>
        <taxon>Diversispora</taxon>
    </lineage>
</organism>
<evidence type="ECO:0000313" key="3">
    <source>
        <dbReference type="EMBL" id="RHZ87437.1"/>
    </source>
</evidence>
<keyword evidence="4" id="KW-1185">Reference proteome</keyword>
<proteinExistence type="predicted"/>
<dbReference type="EMBL" id="PQFF01000032">
    <property type="protein sequence ID" value="RHZ87437.1"/>
    <property type="molecule type" value="Genomic_DNA"/>
</dbReference>
<accession>A0A397JIP4</accession>
<gene>
    <name evidence="3" type="ORF">Glove_34g95</name>
</gene>
<dbReference type="AlphaFoldDB" id="A0A397JIP4"/>
<feature type="region of interest" description="Disordered" evidence="1">
    <location>
        <begin position="98"/>
        <end position="127"/>
    </location>
</feature>
<evidence type="ECO:0000259" key="2">
    <source>
        <dbReference type="Pfam" id="PF18126"/>
    </source>
</evidence>
<comment type="caution">
    <text evidence="3">The sequence shown here is derived from an EMBL/GenBank/DDBJ whole genome shotgun (WGS) entry which is preliminary data.</text>
</comment>